<evidence type="ECO:0000313" key="3">
    <source>
        <dbReference type="Proteomes" id="UP000028549"/>
    </source>
</evidence>
<keyword evidence="3" id="KW-1185">Reference proteome</keyword>
<organism evidence="2 3">
    <name type="scientific">Metabacillus indicus</name>
    <name type="common">Bacillus indicus</name>
    <dbReference type="NCBI Taxonomy" id="246786"/>
    <lineage>
        <taxon>Bacteria</taxon>
        <taxon>Bacillati</taxon>
        <taxon>Bacillota</taxon>
        <taxon>Bacilli</taxon>
        <taxon>Bacillales</taxon>
        <taxon>Bacillaceae</taxon>
        <taxon>Metabacillus</taxon>
    </lineage>
</organism>
<gene>
    <name evidence="2" type="ORF">GS18_0216395</name>
</gene>
<dbReference type="AlphaFoldDB" id="A0A084GNS8"/>
<comment type="caution">
    <text evidence="2">The sequence shown here is derived from an EMBL/GenBank/DDBJ whole genome shotgun (WGS) entry which is preliminary data.</text>
</comment>
<dbReference type="OrthoDB" id="2680024at2"/>
<dbReference type="InterPro" id="IPR020185">
    <property type="entry name" value="Spore_morphogenesis_YwcE"/>
</dbReference>
<dbReference type="EMBL" id="JNVC02000013">
    <property type="protein sequence ID" value="KEZ48990.1"/>
    <property type="molecule type" value="Genomic_DNA"/>
</dbReference>
<accession>A0A084GNS8</accession>
<reference evidence="2 3" key="1">
    <citation type="journal article" date="2005" name="Int. J. Syst. Evol. Microbiol.">
        <title>Bacillus cibi sp. nov., isolated from jeotgal, a traditional Korean fermented seafood.</title>
        <authorList>
            <person name="Yoon J.H."/>
            <person name="Lee C.H."/>
            <person name="Oh T.K."/>
        </authorList>
    </citation>
    <scope>NUCLEOTIDE SEQUENCE [LARGE SCALE GENOMIC DNA]</scope>
    <source>
        <strain evidence="2 3">DSM 16189</strain>
    </source>
</reference>
<dbReference type="RefSeq" id="WP_029283175.1">
    <property type="nucleotide sequence ID" value="NZ_CANLZQ010000003.1"/>
</dbReference>
<dbReference type="Pfam" id="PF17368">
    <property type="entry name" value="YwcE"/>
    <property type="match status" value="1"/>
</dbReference>
<protein>
    <submittedName>
        <fullName evidence="2">Uncharacterized protein</fullName>
    </submittedName>
</protein>
<proteinExistence type="predicted"/>
<feature type="transmembrane region" description="Helical" evidence="1">
    <location>
        <begin position="25"/>
        <end position="46"/>
    </location>
</feature>
<evidence type="ECO:0000256" key="1">
    <source>
        <dbReference type="SAM" id="Phobius"/>
    </source>
</evidence>
<keyword evidence="1" id="KW-0812">Transmembrane</keyword>
<evidence type="ECO:0000313" key="2">
    <source>
        <dbReference type="EMBL" id="KEZ48990.1"/>
    </source>
</evidence>
<name>A0A084GNS8_METID</name>
<feature type="transmembrane region" description="Helical" evidence="1">
    <location>
        <begin position="52"/>
        <end position="75"/>
    </location>
</feature>
<dbReference type="Proteomes" id="UP000028549">
    <property type="component" value="Unassembled WGS sequence"/>
</dbReference>
<sequence>MDVFFVYLLIVSATPLFLWDQRKSLALLHIPFILMLWVYFGMFATMELAMPLHIIGGSLFLVNLVFAHVAAYLIYAKPILKRKADPKSNLDIIK</sequence>
<keyword evidence="1" id="KW-0472">Membrane</keyword>
<keyword evidence="1" id="KW-1133">Transmembrane helix</keyword>